<reference evidence="8 9" key="1">
    <citation type="submission" date="2019-06" db="EMBL/GenBank/DDBJ databases">
        <title>Whole genome sequence for Rhodospirillaceae sp. R148.</title>
        <authorList>
            <person name="Wang G."/>
        </authorList>
    </citation>
    <scope>NUCLEOTIDE SEQUENCE [LARGE SCALE GENOMIC DNA]</scope>
    <source>
        <strain evidence="8 9">R148</strain>
    </source>
</reference>
<dbReference type="RefSeq" id="WP_142895105.1">
    <property type="nucleotide sequence ID" value="NZ_ML660052.1"/>
</dbReference>
<comment type="cofactor">
    <cofactor evidence="1">
        <name>Mn(2+)</name>
        <dbReference type="ChEBI" id="CHEBI:29035"/>
    </cofactor>
</comment>
<evidence type="ECO:0000256" key="5">
    <source>
        <dbReference type="ARBA" id="ARBA00022801"/>
    </source>
</evidence>
<dbReference type="InterPro" id="IPR010158">
    <property type="entry name" value="Amidase_Cbmase"/>
</dbReference>
<dbReference type="GO" id="GO:0016813">
    <property type="term" value="F:hydrolase activity, acting on carbon-nitrogen (but not peptide) bonds, in linear amidines"/>
    <property type="evidence" value="ECO:0007669"/>
    <property type="project" value="InterPro"/>
</dbReference>
<comment type="subunit">
    <text evidence="3">Homodimer.</text>
</comment>
<keyword evidence="4 7" id="KW-0479">Metal-binding</keyword>
<evidence type="ECO:0000313" key="9">
    <source>
        <dbReference type="Proteomes" id="UP000315252"/>
    </source>
</evidence>
<feature type="binding site" evidence="7">
    <location>
        <position position="88"/>
    </location>
    <ligand>
        <name>Zn(2+)</name>
        <dbReference type="ChEBI" id="CHEBI:29105"/>
        <label>2</label>
    </ligand>
</feature>
<feature type="binding site" evidence="7">
    <location>
        <position position="77"/>
    </location>
    <ligand>
        <name>Zn(2+)</name>
        <dbReference type="ChEBI" id="CHEBI:29105"/>
        <label>1</label>
    </ligand>
</feature>
<comment type="caution">
    <text evidence="8">The sequence shown here is derived from an EMBL/GenBank/DDBJ whole genome shotgun (WGS) entry which is preliminary data.</text>
</comment>
<dbReference type="Proteomes" id="UP000315252">
    <property type="component" value="Unassembled WGS sequence"/>
</dbReference>
<evidence type="ECO:0000256" key="3">
    <source>
        <dbReference type="ARBA" id="ARBA00011738"/>
    </source>
</evidence>
<name>A0A545U327_9PROT</name>
<evidence type="ECO:0000256" key="4">
    <source>
        <dbReference type="ARBA" id="ARBA00022723"/>
    </source>
</evidence>
<dbReference type="EC" id="3.5.-.-" evidence="8"/>
<dbReference type="GO" id="GO:0046872">
    <property type="term" value="F:metal ion binding"/>
    <property type="evidence" value="ECO:0007669"/>
    <property type="project" value="UniProtKB-KW"/>
</dbReference>
<feature type="binding site" evidence="7">
    <location>
        <position position="88"/>
    </location>
    <ligand>
        <name>Zn(2+)</name>
        <dbReference type="ChEBI" id="CHEBI:29105"/>
        <label>1</label>
    </ligand>
</feature>
<evidence type="ECO:0000256" key="1">
    <source>
        <dbReference type="ARBA" id="ARBA00001936"/>
    </source>
</evidence>
<keyword evidence="6" id="KW-0464">Manganese</keyword>
<dbReference type="SUPFAM" id="SSF53187">
    <property type="entry name" value="Zn-dependent exopeptidases"/>
    <property type="match status" value="1"/>
</dbReference>
<dbReference type="PIRSF" id="PIRSF001235">
    <property type="entry name" value="Amidase_carbamoylase"/>
    <property type="match status" value="1"/>
</dbReference>
<dbReference type="OrthoDB" id="9808195at2"/>
<dbReference type="NCBIfam" id="TIGR01879">
    <property type="entry name" value="hydantase"/>
    <property type="match status" value="1"/>
</dbReference>
<dbReference type="SUPFAM" id="SSF55031">
    <property type="entry name" value="Bacterial exopeptidase dimerisation domain"/>
    <property type="match status" value="1"/>
</dbReference>
<dbReference type="Pfam" id="PF01546">
    <property type="entry name" value="Peptidase_M20"/>
    <property type="match status" value="1"/>
</dbReference>
<keyword evidence="5 8" id="KW-0378">Hydrolase</keyword>
<dbReference type="Gene3D" id="3.40.630.10">
    <property type="entry name" value="Zn peptidases"/>
    <property type="match status" value="1"/>
</dbReference>
<evidence type="ECO:0000256" key="2">
    <source>
        <dbReference type="ARBA" id="ARBA00006153"/>
    </source>
</evidence>
<accession>A0A545U327</accession>
<keyword evidence="9" id="KW-1185">Reference proteome</keyword>
<dbReference type="Gene3D" id="3.30.70.360">
    <property type="match status" value="1"/>
</dbReference>
<evidence type="ECO:0000256" key="7">
    <source>
        <dbReference type="PIRSR" id="PIRSR001235-1"/>
    </source>
</evidence>
<organism evidence="8 9">
    <name type="scientific">Denitrobaculum tricleocarpae</name>
    <dbReference type="NCBI Taxonomy" id="2591009"/>
    <lineage>
        <taxon>Bacteria</taxon>
        <taxon>Pseudomonadati</taxon>
        <taxon>Pseudomonadota</taxon>
        <taxon>Alphaproteobacteria</taxon>
        <taxon>Rhodospirillales</taxon>
        <taxon>Rhodospirillaceae</taxon>
        <taxon>Denitrobaculum</taxon>
    </lineage>
</organism>
<proteinExistence type="inferred from homology"/>
<gene>
    <name evidence="8" type="ORF">FKG95_04640</name>
</gene>
<dbReference type="InterPro" id="IPR036264">
    <property type="entry name" value="Bact_exopeptidase_dim_dom"/>
</dbReference>
<feature type="binding site" evidence="7">
    <location>
        <position position="379"/>
    </location>
    <ligand>
        <name>Zn(2+)</name>
        <dbReference type="ChEBI" id="CHEBI:29105"/>
        <label>2</label>
    </ligand>
</feature>
<comment type="similarity">
    <text evidence="2">Belongs to the peptidase M20 family.</text>
</comment>
<dbReference type="PANTHER" id="PTHR32494">
    <property type="entry name" value="ALLANTOATE DEIMINASE-RELATED"/>
    <property type="match status" value="1"/>
</dbReference>
<dbReference type="CDD" id="cd03884">
    <property type="entry name" value="M20_bAS"/>
    <property type="match status" value="1"/>
</dbReference>
<protein>
    <submittedName>
        <fullName evidence="8">Hydantoinase/carbamoylase family amidase</fullName>
        <ecNumber evidence="8">3.5.-.-</ecNumber>
    </submittedName>
</protein>
<feature type="binding site" evidence="7">
    <location>
        <position position="123"/>
    </location>
    <ligand>
        <name>Zn(2+)</name>
        <dbReference type="ChEBI" id="CHEBI:29105"/>
        <label>2</label>
    </ligand>
</feature>
<evidence type="ECO:0000256" key="6">
    <source>
        <dbReference type="ARBA" id="ARBA00023211"/>
    </source>
</evidence>
<sequence>MPQINADRLLADLRHLRSIGAVDNGVVRPALSEKDMEARHWLKAQYEAAGLDATIDGVGNVLGRSPNAGKALLIGSHSDTQPTGGWLDGAMGVIYGLEVARALREDPDTAHLAVDAVSLQDEESRFFGCMGSRSLCGFFTPEMEAGARDKDGVLLADALKDAGLKDAPRIRLDRERYLGFLEAHIEQGPHLEEDGNAIGVVTSIVGLGGLQIKFEGQQNHAGTTMMSIRKDASAALYALANAINEEFPKVAGPRSVWTMGRAVIKPGAASIVPGYAELDLQYRDASTTVLDAFEATVARLIGEINARGGARVSAEPARVRVAPAHMDEGFRKHIAAAAGKHAPGKWTEMPSGAFHDAGVIADFMPCAMLFIPSIGGISHDFAEDSHDQDIARGCQVLADAAASILSA</sequence>
<dbReference type="InterPro" id="IPR002933">
    <property type="entry name" value="Peptidase_M20"/>
</dbReference>
<keyword evidence="7" id="KW-0862">Zinc</keyword>
<dbReference type="AlphaFoldDB" id="A0A545U327"/>
<comment type="cofactor">
    <cofactor evidence="7">
        <name>Zn(2+)</name>
        <dbReference type="ChEBI" id="CHEBI:29105"/>
    </cofactor>
    <text evidence="7">Binds 2 Zn(2+) ions per subunit.</text>
</comment>
<dbReference type="PANTHER" id="PTHR32494:SF19">
    <property type="entry name" value="ALLANTOATE DEIMINASE-RELATED"/>
    <property type="match status" value="1"/>
</dbReference>
<feature type="binding site" evidence="7">
    <location>
        <position position="184"/>
    </location>
    <ligand>
        <name>Zn(2+)</name>
        <dbReference type="ChEBI" id="CHEBI:29105"/>
        <label>1</label>
    </ligand>
</feature>
<evidence type="ECO:0000313" key="8">
    <source>
        <dbReference type="EMBL" id="TQV83870.1"/>
    </source>
</evidence>
<dbReference type="EMBL" id="VHSH01000001">
    <property type="protein sequence ID" value="TQV83870.1"/>
    <property type="molecule type" value="Genomic_DNA"/>
</dbReference>